<dbReference type="Pfam" id="PF00271">
    <property type="entry name" value="Helicase_C"/>
    <property type="match status" value="1"/>
</dbReference>
<dbReference type="InterPro" id="IPR027417">
    <property type="entry name" value="P-loop_NTPase"/>
</dbReference>
<evidence type="ECO:0000256" key="10">
    <source>
        <dbReference type="RuleBase" id="RU000492"/>
    </source>
</evidence>
<evidence type="ECO:0000313" key="16">
    <source>
        <dbReference type="Proteomes" id="UP001141327"/>
    </source>
</evidence>
<feature type="domain" description="DEAD-box RNA helicase Q" evidence="14">
    <location>
        <begin position="106"/>
        <end position="134"/>
    </location>
</feature>
<dbReference type="EC" id="3.6.4.13" evidence="1"/>
<dbReference type="CDD" id="cd18787">
    <property type="entry name" value="SF2_C_DEAD"/>
    <property type="match status" value="1"/>
</dbReference>
<dbReference type="SMART" id="SM00490">
    <property type="entry name" value="HELICc"/>
    <property type="match status" value="1"/>
</dbReference>
<feature type="domain" description="Helicase C-terminal" evidence="13">
    <location>
        <begin position="336"/>
        <end position="527"/>
    </location>
</feature>
<name>A0ABQ8U823_9EUKA</name>
<keyword evidence="2 10" id="KW-0547">Nucleotide-binding</keyword>
<feature type="short sequence motif" description="Q motif" evidence="9">
    <location>
        <begin position="106"/>
        <end position="134"/>
    </location>
</feature>
<evidence type="ECO:0000256" key="5">
    <source>
        <dbReference type="ARBA" id="ARBA00022840"/>
    </source>
</evidence>
<evidence type="ECO:0000256" key="7">
    <source>
        <dbReference type="ARBA" id="ARBA00024355"/>
    </source>
</evidence>
<dbReference type="InterPro" id="IPR011545">
    <property type="entry name" value="DEAD/DEAH_box_helicase_dom"/>
</dbReference>
<dbReference type="SMART" id="SM00487">
    <property type="entry name" value="DEXDc"/>
    <property type="match status" value="1"/>
</dbReference>
<dbReference type="GO" id="GO:0004386">
    <property type="term" value="F:helicase activity"/>
    <property type="evidence" value="ECO:0007669"/>
    <property type="project" value="UniProtKB-KW"/>
</dbReference>
<dbReference type="Proteomes" id="UP001141327">
    <property type="component" value="Unassembled WGS sequence"/>
</dbReference>
<dbReference type="InterPro" id="IPR001650">
    <property type="entry name" value="Helicase_C-like"/>
</dbReference>
<evidence type="ECO:0000256" key="9">
    <source>
        <dbReference type="PROSITE-ProRule" id="PRU00552"/>
    </source>
</evidence>
<keyword evidence="16" id="KW-1185">Reference proteome</keyword>
<evidence type="ECO:0000313" key="15">
    <source>
        <dbReference type="EMBL" id="KAJ4452955.1"/>
    </source>
</evidence>
<dbReference type="InterPro" id="IPR044764">
    <property type="entry name" value="DDX52/Rok1_DEADc"/>
</dbReference>
<protein>
    <recommendedName>
        <fullName evidence="1">RNA helicase</fullName>
        <ecNumber evidence="1">3.6.4.13</ecNumber>
    </recommendedName>
</protein>
<feature type="compositionally biased region" description="Acidic residues" evidence="11">
    <location>
        <begin position="580"/>
        <end position="601"/>
    </location>
</feature>
<feature type="domain" description="Helicase ATP-binding" evidence="12">
    <location>
        <begin position="137"/>
        <end position="308"/>
    </location>
</feature>
<evidence type="ECO:0000256" key="6">
    <source>
        <dbReference type="ARBA" id="ARBA00022884"/>
    </source>
</evidence>
<dbReference type="PROSITE" id="PS51194">
    <property type="entry name" value="HELICASE_CTER"/>
    <property type="match status" value="1"/>
</dbReference>
<dbReference type="InterPro" id="IPR000629">
    <property type="entry name" value="RNA-helicase_DEAD-box_CS"/>
</dbReference>
<proteinExistence type="inferred from homology"/>
<keyword evidence="6" id="KW-0694">RNA-binding</keyword>
<dbReference type="PANTHER" id="PTHR47959">
    <property type="entry name" value="ATP-DEPENDENT RNA HELICASE RHLE-RELATED"/>
    <property type="match status" value="1"/>
</dbReference>
<dbReference type="PROSITE" id="PS51195">
    <property type="entry name" value="Q_MOTIF"/>
    <property type="match status" value="1"/>
</dbReference>
<keyword evidence="5 10" id="KW-0067">ATP-binding</keyword>
<gene>
    <name evidence="15" type="ORF">PAPYR_12712</name>
</gene>
<organism evidence="15 16">
    <name type="scientific">Paratrimastix pyriformis</name>
    <dbReference type="NCBI Taxonomy" id="342808"/>
    <lineage>
        <taxon>Eukaryota</taxon>
        <taxon>Metamonada</taxon>
        <taxon>Preaxostyla</taxon>
        <taxon>Paratrimastigidae</taxon>
        <taxon>Paratrimastix</taxon>
    </lineage>
</organism>
<dbReference type="CDD" id="cd17957">
    <property type="entry name" value="DEADc_DDX52"/>
    <property type="match status" value="1"/>
</dbReference>
<evidence type="ECO:0000259" key="14">
    <source>
        <dbReference type="PROSITE" id="PS51195"/>
    </source>
</evidence>
<feature type="region of interest" description="Disordered" evidence="11">
    <location>
        <begin position="56"/>
        <end position="76"/>
    </location>
</feature>
<feature type="region of interest" description="Disordered" evidence="11">
    <location>
        <begin position="563"/>
        <end position="713"/>
    </location>
</feature>
<keyword evidence="4 10" id="KW-0347">Helicase</keyword>
<evidence type="ECO:0000256" key="1">
    <source>
        <dbReference type="ARBA" id="ARBA00012552"/>
    </source>
</evidence>
<reference evidence="15" key="1">
    <citation type="journal article" date="2022" name="bioRxiv">
        <title>Genomics of Preaxostyla Flagellates Illuminates Evolutionary Transitions and the Path Towards Mitochondrial Loss.</title>
        <authorList>
            <person name="Novak L.V.F."/>
            <person name="Treitli S.C."/>
            <person name="Pyrih J."/>
            <person name="Halakuc P."/>
            <person name="Pipaliya S.V."/>
            <person name="Vacek V."/>
            <person name="Brzon O."/>
            <person name="Soukal P."/>
            <person name="Eme L."/>
            <person name="Dacks J.B."/>
            <person name="Karnkowska A."/>
            <person name="Elias M."/>
            <person name="Hampl V."/>
        </authorList>
    </citation>
    <scope>NUCLEOTIDE SEQUENCE</scope>
    <source>
        <strain evidence="15">RCP-MX</strain>
    </source>
</reference>
<dbReference type="PROSITE" id="PS51192">
    <property type="entry name" value="HELICASE_ATP_BIND_1"/>
    <property type="match status" value="1"/>
</dbReference>
<evidence type="ECO:0000259" key="12">
    <source>
        <dbReference type="PROSITE" id="PS51192"/>
    </source>
</evidence>
<dbReference type="InterPro" id="IPR014014">
    <property type="entry name" value="RNA_helicase_DEAD_Q_motif"/>
</dbReference>
<dbReference type="EMBL" id="JAPMOS010000343">
    <property type="protein sequence ID" value="KAJ4452955.1"/>
    <property type="molecule type" value="Genomic_DNA"/>
</dbReference>
<dbReference type="Gene3D" id="3.40.50.300">
    <property type="entry name" value="P-loop containing nucleotide triphosphate hydrolases"/>
    <property type="match status" value="2"/>
</dbReference>
<evidence type="ECO:0000256" key="2">
    <source>
        <dbReference type="ARBA" id="ARBA00022741"/>
    </source>
</evidence>
<dbReference type="PANTHER" id="PTHR47959:SF15">
    <property type="entry name" value="RNA HELICASE"/>
    <property type="match status" value="1"/>
</dbReference>
<keyword evidence="3 10" id="KW-0378">Hydrolase</keyword>
<comment type="catalytic activity">
    <reaction evidence="8">
        <text>ATP + H2O = ADP + phosphate + H(+)</text>
        <dbReference type="Rhea" id="RHEA:13065"/>
        <dbReference type="ChEBI" id="CHEBI:15377"/>
        <dbReference type="ChEBI" id="CHEBI:15378"/>
        <dbReference type="ChEBI" id="CHEBI:30616"/>
        <dbReference type="ChEBI" id="CHEBI:43474"/>
        <dbReference type="ChEBI" id="CHEBI:456216"/>
        <dbReference type="EC" id="3.6.4.13"/>
    </reaction>
</comment>
<dbReference type="SUPFAM" id="SSF52540">
    <property type="entry name" value="P-loop containing nucleoside triphosphate hydrolases"/>
    <property type="match status" value="2"/>
</dbReference>
<feature type="compositionally biased region" description="Basic and acidic residues" evidence="11">
    <location>
        <begin position="652"/>
        <end position="670"/>
    </location>
</feature>
<accession>A0ABQ8U823</accession>
<comment type="similarity">
    <text evidence="7">Belongs to the DEAD box helicase family. DDX52/ROK1 subfamily.</text>
</comment>
<dbReference type="Pfam" id="PF00270">
    <property type="entry name" value="DEAD"/>
    <property type="match status" value="1"/>
</dbReference>
<evidence type="ECO:0000259" key="13">
    <source>
        <dbReference type="PROSITE" id="PS51194"/>
    </source>
</evidence>
<evidence type="ECO:0000256" key="8">
    <source>
        <dbReference type="ARBA" id="ARBA00047984"/>
    </source>
</evidence>
<comment type="caution">
    <text evidence="15">The sequence shown here is derived from an EMBL/GenBank/DDBJ whole genome shotgun (WGS) entry which is preliminary data.</text>
</comment>
<dbReference type="PROSITE" id="PS00039">
    <property type="entry name" value="DEAD_ATP_HELICASE"/>
    <property type="match status" value="1"/>
</dbReference>
<dbReference type="InterPro" id="IPR050079">
    <property type="entry name" value="DEAD_box_RNA_helicase"/>
</dbReference>
<dbReference type="InterPro" id="IPR014001">
    <property type="entry name" value="Helicase_ATP-bd"/>
</dbReference>
<evidence type="ECO:0000256" key="11">
    <source>
        <dbReference type="SAM" id="MobiDB-lite"/>
    </source>
</evidence>
<evidence type="ECO:0000256" key="3">
    <source>
        <dbReference type="ARBA" id="ARBA00022801"/>
    </source>
</evidence>
<sequence length="730" mass="79580">MEEVFRQLSFGVHFRTHPPEFDALLKKQPVEVSADATSGTAPMIVPEEDIFAGAEASGATKSEVKTPKLPARPALGLDSSEIGSLRKRQKIHVAGSDVPPPLTSFQDLTNLEVPPFLLKVLNENHFAEPTPIQMQVIPVLMKSRELLATAPTGSGKTAAFLIPVLAKLASEHHGAGLRAVILVPTRELSEQCYRVARVLREGSGLHINLLSRASMGSIARDFSKTDVLISTPERVVALLKDHPDCLKGLKFMVFDEADKLFDVAFIEQVDQIVGASPKTGIVRALFGATMPPSIEELARSVLLDPIRVSIGARGTATSLVSQRLVYCGNEEGKLIALRQHLSGGEEALLPPVVVFVQSKERAEELYAALQEQQQKVAVIHSGLNHAQREAALNSIRTGESWVLVATDLVARGMDIRSINGVINYDFPQTVHEYTVHEDVHRFGLFLLLILSLFDGVDVTQTVHEYVHRFGALLTSCLSEHLPRRAGRRRAGVALTYFTQEDSPALRSIASAMEQAGCEVPAWMLSMPKLSKSDRHKLKAKPVSRESIAHVSHVKVPFKRRVKVLGAKMGPQPDRKKEGQEAESERDEEGGDMEKEEEEEEEGRATGAKHARQQVEVERDDADDAPAAPAPAAGPKRLSNPAMHATRMINKAAEGRAPAEEAPRKRVRQETPADDESEIEDDMTGGDADEDGAAEDGERPPKNGPRRGGASRGLIGWLVFVGCPTVTFTKS</sequence>
<evidence type="ECO:0000256" key="4">
    <source>
        <dbReference type="ARBA" id="ARBA00022806"/>
    </source>
</evidence>
<feature type="compositionally biased region" description="Acidic residues" evidence="11">
    <location>
        <begin position="671"/>
        <end position="694"/>
    </location>
</feature>